<protein>
    <submittedName>
        <fullName evidence="1">Uncharacterized protein</fullName>
    </submittedName>
</protein>
<proteinExistence type="predicted"/>
<evidence type="ECO:0000313" key="1">
    <source>
        <dbReference type="EnsemblMetazoa" id="GPPI050748-PA"/>
    </source>
</evidence>
<keyword evidence="2" id="KW-1185">Reference proteome</keyword>
<dbReference type="EnsemblMetazoa" id="GPPI050748-RA">
    <property type="protein sequence ID" value="GPPI050748-PA"/>
    <property type="gene ID" value="GPPI050748"/>
</dbReference>
<dbReference type="EMBL" id="JXJN01027028">
    <property type="status" value="NOT_ANNOTATED_CDS"/>
    <property type="molecule type" value="Genomic_DNA"/>
</dbReference>
<dbReference type="VEuPathDB" id="VectorBase:GPPI050748"/>
<organism evidence="1 2">
    <name type="scientific">Glossina palpalis gambiensis</name>
    <dbReference type="NCBI Taxonomy" id="67801"/>
    <lineage>
        <taxon>Eukaryota</taxon>
        <taxon>Metazoa</taxon>
        <taxon>Ecdysozoa</taxon>
        <taxon>Arthropoda</taxon>
        <taxon>Hexapoda</taxon>
        <taxon>Insecta</taxon>
        <taxon>Pterygota</taxon>
        <taxon>Neoptera</taxon>
        <taxon>Endopterygota</taxon>
        <taxon>Diptera</taxon>
        <taxon>Brachycera</taxon>
        <taxon>Muscomorpha</taxon>
        <taxon>Hippoboscoidea</taxon>
        <taxon>Glossinidae</taxon>
        <taxon>Glossina</taxon>
    </lineage>
</organism>
<accession>A0A1B0C6V3</accession>
<name>A0A1B0C6V3_9MUSC</name>
<dbReference type="AlphaFoldDB" id="A0A1B0C6V3"/>
<evidence type="ECO:0000313" key="2">
    <source>
        <dbReference type="Proteomes" id="UP000092460"/>
    </source>
</evidence>
<sequence length="68" mass="7653">MEERDIRDGLKVRYIRETENSYSKKSQAARSRCLDFMSGKPSTFRALSTSGGVLGIVEVERVTITIVL</sequence>
<reference evidence="1" key="2">
    <citation type="submission" date="2020-05" db="UniProtKB">
        <authorList>
            <consortium name="EnsemblMetazoa"/>
        </authorList>
    </citation>
    <scope>IDENTIFICATION</scope>
    <source>
        <strain evidence="1">IAEA</strain>
    </source>
</reference>
<dbReference type="Proteomes" id="UP000092460">
    <property type="component" value="Unassembled WGS sequence"/>
</dbReference>
<reference evidence="2" key="1">
    <citation type="submission" date="2015-01" db="EMBL/GenBank/DDBJ databases">
        <authorList>
            <person name="Aksoy S."/>
            <person name="Warren W."/>
            <person name="Wilson R.K."/>
        </authorList>
    </citation>
    <scope>NUCLEOTIDE SEQUENCE [LARGE SCALE GENOMIC DNA]</scope>
    <source>
        <strain evidence="2">IAEA</strain>
    </source>
</reference>
<dbReference type="EMBL" id="JXJN01027029">
    <property type="status" value="NOT_ANNOTATED_CDS"/>
    <property type="molecule type" value="Genomic_DNA"/>
</dbReference>